<feature type="transmembrane region" description="Helical" evidence="6">
    <location>
        <begin position="572"/>
        <end position="590"/>
    </location>
</feature>
<feature type="transmembrane region" description="Helical" evidence="6">
    <location>
        <begin position="519"/>
        <end position="537"/>
    </location>
</feature>
<keyword evidence="4 6" id="KW-0472">Membrane</keyword>
<dbReference type="GO" id="GO:0005886">
    <property type="term" value="C:plasma membrane"/>
    <property type="evidence" value="ECO:0007669"/>
    <property type="project" value="TreeGrafter"/>
</dbReference>
<accession>A0A8H5BNX1</accession>
<feature type="transmembrane region" description="Helical" evidence="6">
    <location>
        <begin position="635"/>
        <end position="655"/>
    </location>
</feature>
<dbReference type="SUPFAM" id="SSF56112">
    <property type="entry name" value="Protein kinase-like (PK-like)"/>
    <property type="match status" value="1"/>
</dbReference>
<dbReference type="PANTHER" id="PTHR23501:SF87">
    <property type="entry name" value="SIDEROPHORE IRON TRANSPORTER 2"/>
    <property type="match status" value="1"/>
</dbReference>
<name>A0A8H5BNX1_9AGAR</name>
<feature type="transmembrane region" description="Helical" evidence="6">
    <location>
        <begin position="475"/>
        <end position="498"/>
    </location>
</feature>
<dbReference type="AlphaFoldDB" id="A0A8H5BNX1"/>
<comment type="subcellular location">
    <subcellularLocation>
        <location evidence="1">Membrane</location>
        <topology evidence="1">Multi-pass membrane protein</topology>
    </subcellularLocation>
</comment>
<keyword evidence="3 6" id="KW-1133">Transmembrane helix</keyword>
<keyword evidence="8" id="KW-1185">Reference proteome</keyword>
<dbReference type="InterPro" id="IPR011009">
    <property type="entry name" value="Kinase-like_dom_sf"/>
</dbReference>
<evidence type="ECO:0000313" key="8">
    <source>
        <dbReference type="Proteomes" id="UP000567179"/>
    </source>
</evidence>
<dbReference type="EMBL" id="JAACJJ010000014">
    <property type="protein sequence ID" value="KAF5326807.1"/>
    <property type="molecule type" value="Genomic_DNA"/>
</dbReference>
<protein>
    <submittedName>
        <fullName evidence="7">Uncharacterized protein</fullName>
    </submittedName>
</protein>
<feature type="transmembrane region" description="Helical" evidence="6">
    <location>
        <begin position="684"/>
        <end position="706"/>
    </location>
</feature>
<feature type="transmembrane region" description="Helical" evidence="6">
    <location>
        <begin position="602"/>
        <end position="623"/>
    </location>
</feature>
<feature type="region of interest" description="Disordered" evidence="5">
    <location>
        <begin position="235"/>
        <end position="254"/>
    </location>
</feature>
<evidence type="ECO:0000313" key="7">
    <source>
        <dbReference type="EMBL" id="KAF5326807.1"/>
    </source>
</evidence>
<dbReference type="PANTHER" id="PTHR23501">
    <property type="entry name" value="MAJOR FACILITATOR SUPERFAMILY"/>
    <property type="match status" value="1"/>
</dbReference>
<comment type="caution">
    <text evidence="7">The sequence shown here is derived from an EMBL/GenBank/DDBJ whole genome shotgun (WGS) entry which is preliminary data.</text>
</comment>
<feature type="compositionally biased region" description="Polar residues" evidence="5">
    <location>
        <begin position="235"/>
        <end position="252"/>
    </location>
</feature>
<dbReference type="Proteomes" id="UP000567179">
    <property type="component" value="Unassembled WGS sequence"/>
</dbReference>
<organism evidence="7 8">
    <name type="scientific">Psilocybe cf. subviscida</name>
    <dbReference type="NCBI Taxonomy" id="2480587"/>
    <lineage>
        <taxon>Eukaryota</taxon>
        <taxon>Fungi</taxon>
        <taxon>Dikarya</taxon>
        <taxon>Basidiomycota</taxon>
        <taxon>Agaricomycotina</taxon>
        <taxon>Agaricomycetes</taxon>
        <taxon>Agaricomycetidae</taxon>
        <taxon>Agaricales</taxon>
        <taxon>Agaricineae</taxon>
        <taxon>Strophariaceae</taxon>
        <taxon>Psilocybe</taxon>
    </lineage>
</organism>
<evidence type="ECO:0000256" key="1">
    <source>
        <dbReference type="ARBA" id="ARBA00004141"/>
    </source>
</evidence>
<sequence length="805" mass="88886">MPPPQENLIIKNAARYAMSHPANPRTHSSKENPHRGHYFNPHVTLGKDLAHARDASEIITAIGSSHSQAHARQSGFPAAAKVPLAHPKVKGKFRSTPKPEIGSNLPKINVIISKIEHRGRQGIKPFKDSNHKPVITEYPQATPWSKVVEDIRLTLDNVHTESIPYRIRRSSQFSLRYNTTGNSRVFLHEDHTKDTISFLWASSISMPGNLLVSAKSEKSNILDLVAVVDYPPNTRQGNSFESGEDTSLTTTFLEPPPSRIVKRKSDEHLSIASRTVGPAAKRTALFIPSETQYYSKIAISLASQKTTKYLVEKFDLSFENEQPKWTLSSDRLTIHVEDTHFSSGSTKHVYKLRCDQTVYAAKRFYNIGNFQQDNGVPHDDNYKHLQEELIRQFIVNLCAEKFQNLCEKNSIAAFDVEVEKGYILRIPIYGKLHLSYGSEAIYLAGTNAPLASAASYTGLQFLTQIVIANMTMLKWRGLISGLISLPDIVNAFIGIALLPVDCRGVGGDGDVRAFRSFPLALLSFLPFICLLRLPVFVPLSHGAFAILVPATLSPLHPPLVQHLRTTASGLRLVGLLLVGASMALMFLSIAPGKTANLGWNNASMMAMVVVGCVLVPAYVFYGSEFPRHPVVARRFDWSVVLAFLVYVLEFVPHYISYTYLYRFVYVVKPWSLLNPNYFSNRQTIARAVFGILSGVPMLIVALATVFSEIIQGFGGSFTAASPRVPAQAAVPDVDTVAGVTSSALLVTEIGGAIGATIYRLAVQQLTRRRDLYVPHTCNHRTATSSCDGYFGTATPELQQAQVSRT</sequence>
<evidence type="ECO:0000256" key="5">
    <source>
        <dbReference type="SAM" id="MobiDB-lite"/>
    </source>
</evidence>
<evidence type="ECO:0000256" key="4">
    <source>
        <dbReference type="ARBA" id="ARBA00023136"/>
    </source>
</evidence>
<evidence type="ECO:0000256" key="6">
    <source>
        <dbReference type="SAM" id="Phobius"/>
    </source>
</evidence>
<gene>
    <name evidence="7" type="ORF">D9619_005123</name>
</gene>
<dbReference type="OrthoDB" id="2241241at2759"/>
<evidence type="ECO:0000256" key="2">
    <source>
        <dbReference type="ARBA" id="ARBA00022692"/>
    </source>
</evidence>
<evidence type="ECO:0000256" key="3">
    <source>
        <dbReference type="ARBA" id="ARBA00022989"/>
    </source>
</evidence>
<proteinExistence type="predicted"/>
<keyword evidence="2 6" id="KW-0812">Transmembrane</keyword>
<reference evidence="7 8" key="1">
    <citation type="journal article" date="2020" name="ISME J.">
        <title>Uncovering the hidden diversity of litter-decomposition mechanisms in mushroom-forming fungi.</title>
        <authorList>
            <person name="Floudas D."/>
            <person name="Bentzer J."/>
            <person name="Ahren D."/>
            <person name="Johansson T."/>
            <person name="Persson P."/>
            <person name="Tunlid A."/>
        </authorList>
    </citation>
    <scope>NUCLEOTIDE SEQUENCE [LARGE SCALE GENOMIC DNA]</scope>
    <source>
        <strain evidence="7 8">CBS 101986</strain>
    </source>
</reference>
<dbReference type="GO" id="GO:0022857">
    <property type="term" value="F:transmembrane transporter activity"/>
    <property type="evidence" value="ECO:0007669"/>
    <property type="project" value="TreeGrafter"/>
</dbReference>